<dbReference type="Proteomes" id="UP000283269">
    <property type="component" value="Unassembled WGS sequence"/>
</dbReference>
<sequence>MPVMAQDAQTTSEALNITEGTKQKAIRITGHGKMKQWIASSLTFLETTDEDRTLVFHTLPPTIDPQATLQQETGKQVSQKSASTSTDLISRLISVVEIIKREYVKNLDAKRSARMIGLHQYNEIGDLEALGASITPLVEEGMDEDTAEAKRSRTIIQALGGKNHPRQSQTPFMRVTLSLYEHPKLIENGATYQPPIKRKMSKSAKTRAKKRVKKAKAADIEMINESTSRDKVGSS</sequence>
<dbReference type="InParanoid" id="A0A409WP22"/>
<dbReference type="OrthoDB" id="424402at2759"/>
<evidence type="ECO:0000313" key="3">
    <source>
        <dbReference type="Proteomes" id="UP000283269"/>
    </source>
</evidence>
<proteinExistence type="predicted"/>
<feature type="compositionally biased region" description="Basic residues" evidence="1">
    <location>
        <begin position="197"/>
        <end position="215"/>
    </location>
</feature>
<protein>
    <submittedName>
        <fullName evidence="2">Uncharacterized protein</fullName>
    </submittedName>
</protein>
<comment type="caution">
    <text evidence="2">The sequence shown here is derived from an EMBL/GenBank/DDBJ whole genome shotgun (WGS) entry which is preliminary data.</text>
</comment>
<dbReference type="AlphaFoldDB" id="A0A409WP22"/>
<organism evidence="2 3">
    <name type="scientific">Psilocybe cyanescens</name>
    <dbReference type="NCBI Taxonomy" id="93625"/>
    <lineage>
        <taxon>Eukaryota</taxon>
        <taxon>Fungi</taxon>
        <taxon>Dikarya</taxon>
        <taxon>Basidiomycota</taxon>
        <taxon>Agaricomycotina</taxon>
        <taxon>Agaricomycetes</taxon>
        <taxon>Agaricomycetidae</taxon>
        <taxon>Agaricales</taxon>
        <taxon>Agaricineae</taxon>
        <taxon>Strophariaceae</taxon>
        <taxon>Psilocybe</taxon>
    </lineage>
</organism>
<evidence type="ECO:0000256" key="1">
    <source>
        <dbReference type="SAM" id="MobiDB-lite"/>
    </source>
</evidence>
<dbReference type="EMBL" id="NHYD01003340">
    <property type="protein sequence ID" value="PPQ80243.1"/>
    <property type="molecule type" value="Genomic_DNA"/>
</dbReference>
<reference evidence="2 3" key="1">
    <citation type="journal article" date="2018" name="Evol. Lett.">
        <title>Horizontal gene cluster transfer increased hallucinogenic mushroom diversity.</title>
        <authorList>
            <person name="Reynolds H.T."/>
            <person name="Vijayakumar V."/>
            <person name="Gluck-Thaler E."/>
            <person name="Korotkin H.B."/>
            <person name="Matheny P.B."/>
            <person name="Slot J.C."/>
        </authorList>
    </citation>
    <scope>NUCLEOTIDE SEQUENCE [LARGE SCALE GENOMIC DNA]</scope>
    <source>
        <strain evidence="2 3">2631</strain>
    </source>
</reference>
<accession>A0A409WP22</accession>
<name>A0A409WP22_PSICY</name>
<keyword evidence="3" id="KW-1185">Reference proteome</keyword>
<gene>
    <name evidence="2" type="ORF">CVT25_003503</name>
</gene>
<feature type="region of interest" description="Disordered" evidence="1">
    <location>
        <begin position="197"/>
        <end position="235"/>
    </location>
</feature>
<evidence type="ECO:0000313" key="2">
    <source>
        <dbReference type="EMBL" id="PPQ80243.1"/>
    </source>
</evidence>
<dbReference type="STRING" id="93625.A0A409WP22"/>